<evidence type="ECO:0000313" key="11">
    <source>
        <dbReference type="Proteomes" id="UP001172083"/>
    </source>
</evidence>
<keyword evidence="11" id="KW-1185">Reference proteome</keyword>
<evidence type="ECO:0000256" key="8">
    <source>
        <dbReference type="RuleBase" id="RU003960"/>
    </source>
</evidence>
<dbReference type="Gene3D" id="3.30.950.10">
    <property type="entry name" value="Methyltransferase, Cobalt-precorrin-4 Transmethylase, Domain 2"/>
    <property type="match status" value="1"/>
</dbReference>
<dbReference type="InterPro" id="IPR035996">
    <property type="entry name" value="4pyrrol_Methylase_sf"/>
</dbReference>
<dbReference type="Gene3D" id="3.40.1010.10">
    <property type="entry name" value="Cobalt-precorrin-4 Transmethylase, Domain 1"/>
    <property type="match status" value="1"/>
</dbReference>
<proteinExistence type="inferred from homology"/>
<evidence type="ECO:0000256" key="5">
    <source>
        <dbReference type="ARBA" id="ARBA00022691"/>
    </source>
</evidence>
<dbReference type="Proteomes" id="UP001172083">
    <property type="component" value="Unassembled WGS sequence"/>
</dbReference>
<protein>
    <recommendedName>
        <fullName evidence="2">uroporphyrinogen-III C-methyltransferase</fullName>
        <ecNumber evidence="2">2.1.1.107</ecNumber>
    </recommendedName>
</protein>
<dbReference type="InterPro" id="IPR006366">
    <property type="entry name" value="CobA/CysG_C"/>
</dbReference>
<keyword evidence="6" id="KW-0627">Porphyrin biosynthesis</keyword>
<dbReference type="PANTHER" id="PTHR45790">
    <property type="entry name" value="SIROHEME SYNTHASE-RELATED"/>
    <property type="match status" value="1"/>
</dbReference>
<keyword evidence="4 8" id="KW-0808">Transferase</keyword>
<dbReference type="PROSITE" id="PS00840">
    <property type="entry name" value="SUMT_2"/>
    <property type="match status" value="1"/>
</dbReference>
<dbReference type="InterPro" id="IPR003043">
    <property type="entry name" value="Uropor_MeTrfase_CS"/>
</dbReference>
<dbReference type="NCBIfam" id="TIGR01469">
    <property type="entry name" value="cobA_cysG_Cterm"/>
    <property type="match status" value="1"/>
</dbReference>
<evidence type="ECO:0000256" key="3">
    <source>
        <dbReference type="ARBA" id="ARBA00022603"/>
    </source>
</evidence>
<dbReference type="PANTHER" id="PTHR45790:SF3">
    <property type="entry name" value="S-ADENOSYL-L-METHIONINE-DEPENDENT UROPORPHYRINOGEN III METHYLTRANSFERASE, CHLOROPLASTIC"/>
    <property type="match status" value="1"/>
</dbReference>
<dbReference type="GO" id="GO:0032259">
    <property type="term" value="P:methylation"/>
    <property type="evidence" value="ECO:0007669"/>
    <property type="project" value="UniProtKB-KW"/>
</dbReference>
<dbReference type="EC" id="2.1.1.107" evidence="2"/>
<keyword evidence="5" id="KW-0949">S-adenosyl-L-methionine</keyword>
<sequence>MKEPQLILVGAGPGDADLITLKGIGALKAADVVLYDALANKTLLDYVKPEAIKVFVGKRAGLHHYQQFTINKMIVKYAMQFGTVVRLKGGDPYVFGRGHEEAAYARRHGLKVTVVPGVSSAIAVPALQDIPLTKRGVCHSFCVVTATGKDGQLTGDIKWAATGKGTVVILMGMKKLPEIVNLFRKFRADVEPVAIIRNGTCANEAMGLGTLKNIVKVANDLSLQAPAVIVIGQVVKERAKIEGNYLWQHSMNLGESSFI</sequence>
<name>A0ABT8L9P9_9BACT</name>
<dbReference type="InterPro" id="IPR050161">
    <property type="entry name" value="Siro_Cobalamin_biosynth"/>
</dbReference>
<dbReference type="InterPro" id="IPR014776">
    <property type="entry name" value="4pyrrole_Mease_sub2"/>
</dbReference>
<dbReference type="GO" id="GO:0004851">
    <property type="term" value="F:uroporphyrin-III C-methyltransferase activity"/>
    <property type="evidence" value="ECO:0007669"/>
    <property type="project" value="UniProtKB-EC"/>
</dbReference>
<comment type="similarity">
    <text evidence="1 8">Belongs to the precorrin methyltransferase family.</text>
</comment>
<evidence type="ECO:0000256" key="7">
    <source>
        <dbReference type="ARBA" id="ARBA00025705"/>
    </source>
</evidence>
<evidence type="ECO:0000256" key="2">
    <source>
        <dbReference type="ARBA" id="ARBA00012162"/>
    </source>
</evidence>
<dbReference type="EMBL" id="JAUJEB010000004">
    <property type="protein sequence ID" value="MDN5213976.1"/>
    <property type="molecule type" value="Genomic_DNA"/>
</dbReference>
<accession>A0ABT8L9P9</accession>
<comment type="pathway">
    <text evidence="7">Porphyrin-containing compound metabolism; siroheme biosynthesis; precorrin-2 from uroporphyrinogen III: step 1/1.</text>
</comment>
<dbReference type="InterPro" id="IPR014777">
    <property type="entry name" value="4pyrrole_Mease_sub1"/>
</dbReference>
<dbReference type="CDD" id="cd11642">
    <property type="entry name" value="SUMT"/>
    <property type="match status" value="1"/>
</dbReference>
<dbReference type="SUPFAM" id="SSF53790">
    <property type="entry name" value="Tetrapyrrole methylase"/>
    <property type="match status" value="1"/>
</dbReference>
<evidence type="ECO:0000256" key="4">
    <source>
        <dbReference type="ARBA" id="ARBA00022679"/>
    </source>
</evidence>
<organism evidence="10 11">
    <name type="scientific">Agaribacillus aureus</name>
    <dbReference type="NCBI Taxonomy" id="3051825"/>
    <lineage>
        <taxon>Bacteria</taxon>
        <taxon>Pseudomonadati</taxon>
        <taxon>Bacteroidota</taxon>
        <taxon>Cytophagia</taxon>
        <taxon>Cytophagales</taxon>
        <taxon>Splendidivirgaceae</taxon>
        <taxon>Agaribacillus</taxon>
    </lineage>
</organism>
<evidence type="ECO:0000256" key="1">
    <source>
        <dbReference type="ARBA" id="ARBA00005879"/>
    </source>
</evidence>
<dbReference type="Pfam" id="PF00590">
    <property type="entry name" value="TP_methylase"/>
    <property type="match status" value="1"/>
</dbReference>
<evidence type="ECO:0000313" key="10">
    <source>
        <dbReference type="EMBL" id="MDN5213976.1"/>
    </source>
</evidence>
<feature type="domain" description="Tetrapyrrole methylase" evidence="9">
    <location>
        <begin position="6"/>
        <end position="214"/>
    </location>
</feature>
<dbReference type="NCBIfam" id="NF004790">
    <property type="entry name" value="PRK06136.1"/>
    <property type="match status" value="1"/>
</dbReference>
<gene>
    <name evidence="10" type="primary">cobA</name>
    <name evidence="10" type="ORF">QQ020_18010</name>
</gene>
<comment type="caution">
    <text evidence="10">The sequence shown here is derived from an EMBL/GenBank/DDBJ whole genome shotgun (WGS) entry which is preliminary data.</text>
</comment>
<evidence type="ECO:0000259" key="9">
    <source>
        <dbReference type="Pfam" id="PF00590"/>
    </source>
</evidence>
<reference evidence="10" key="1">
    <citation type="submission" date="2023-06" db="EMBL/GenBank/DDBJ databases">
        <title>Genomic of Agaribacillus aureum.</title>
        <authorList>
            <person name="Wang G."/>
        </authorList>
    </citation>
    <scope>NUCLEOTIDE SEQUENCE</scope>
    <source>
        <strain evidence="10">BMA12</strain>
    </source>
</reference>
<keyword evidence="3 8" id="KW-0489">Methyltransferase</keyword>
<evidence type="ECO:0000256" key="6">
    <source>
        <dbReference type="ARBA" id="ARBA00023244"/>
    </source>
</evidence>
<dbReference type="PROSITE" id="PS00839">
    <property type="entry name" value="SUMT_1"/>
    <property type="match status" value="1"/>
</dbReference>
<dbReference type="InterPro" id="IPR000878">
    <property type="entry name" value="4pyrrol_Mease"/>
</dbReference>